<reference evidence="2" key="1">
    <citation type="submission" date="2013-08" db="EMBL/GenBank/DDBJ databases">
        <title>Intrasporangium oryzae NRRL B-24470.</title>
        <authorList>
            <person name="Liu H."/>
            <person name="Wang G."/>
        </authorList>
    </citation>
    <scope>NUCLEOTIDE SEQUENCE [LARGE SCALE GENOMIC DNA]</scope>
    <source>
        <strain evidence="2">Q5-1</strain>
    </source>
</reference>
<dbReference type="AlphaFoldDB" id="W9GJI3"/>
<evidence type="ECO:0000313" key="1">
    <source>
        <dbReference type="EMBL" id="EWT06411.1"/>
    </source>
</evidence>
<organism evidence="1 2">
    <name type="scientific">Intrasporangium chromatireducens Q5-1</name>
    <dbReference type="NCBI Taxonomy" id="584657"/>
    <lineage>
        <taxon>Bacteria</taxon>
        <taxon>Bacillati</taxon>
        <taxon>Actinomycetota</taxon>
        <taxon>Actinomycetes</taxon>
        <taxon>Micrococcales</taxon>
        <taxon>Intrasporangiaceae</taxon>
        <taxon>Intrasporangium</taxon>
    </lineage>
</organism>
<sequence length="175" mass="18937">MARLTYPSAEFPGGPRARLELPEGWEPLDVPGALLAAIRPEPTDVFNPNIVVTSEPQAPGFDILSVLDLLERTAAERRDGEVGEPYEAIISGIDFVGRPLSWVDDEAGTVVQLHLFGLVPRSNDAGEDLVHVTGTVGAASAEHDYGLVRDILRTLRVAPWHGSLEAEPRDDRGAR</sequence>
<name>W9GJI3_9MICO</name>
<dbReference type="OrthoDB" id="5146554at2"/>
<comment type="caution">
    <text evidence="1">The sequence shown here is derived from an EMBL/GenBank/DDBJ whole genome shotgun (WGS) entry which is preliminary data.</text>
</comment>
<dbReference type="Proteomes" id="UP000019494">
    <property type="component" value="Unassembled WGS sequence"/>
</dbReference>
<gene>
    <name evidence="1" type="ORF">N864_21620</name>
</gene>
<accession>W9GJI3</accession>
<dbReference type="Gene3D" id="3.40.1000.10">
    <property type="entry name" value="Mog1/PsbP, alpha/beta/alpha sandwich"/>
    <property type="match status" value="1"/>
</dbReference>
<keyword evidence="2" id="KW-1185">Reference proteome</keyword>
<protein>
    <recommendedName>
        <fullName evidence="3">DUF1795 domain-containing protein</fullName>
    </recommendedName>
</protein>
<evidence type="ECO:0008006" key="3">
    <source>
        <dbReference type="Google" id="ProtNLM"/>
    </source>
</evidence>
<dbReference type="RefSeq" id="WP_034715563.1">
    <property type="nucleotide sequence ID" value="NZ_AWQS01000049.1"/>
</dbReference>
<evidence type="ECO:0000313" key="2">
    <source>
        <dbReference type="Proteomes" id="UP000019494"/>
    </source>
</evidence>
<dbReference type="EMBL" id="AWQS01000049">
    <property type="protein sequence ID" value="EWT06411.1"/>
    <property type="molecule type" value="Genomic_DNA"/>
</dbReference>
<proteinExistence type="predicted"/>